<name>U2NUZ7_EUBRA</name>
<evidence type="ECO:0000313" key="2">
    <source>
        <dbReference type="Proteomes" id="UP000016608"/>
    </source>
</evidence>
<organism evidence="1 2">
    <name type="scientific">Eubacterium ramulus ATCC 29099</name>
    <dbReference type="NCBI Taxonomy" id="1256908"/>
    <lineage>
        <taxon>Bacteria</taxon>
        <taxon>Bacillati</taxon>
        <taxon>Bacillota</taxon>
        <taxon>Clostridia</taxon>
        <taxon>Eubacteriales</taxon>
        <taxon>Eubacteriaceae</taxon>
        <taxon>Eubacterium</taxon>
    </lineage>
</organism>
<reference evidence="1 2" key="1">
    <citation type="submission" date="2013-06" db="EMBL/GenBank/DDBJ databases">
        <authorList>
            <person name="Weinstock G."/>
            <person name="Sodergren E."/>
            <person name="Lobos E.A."/>
            <person name="Fulton L."/>
            <person name="Fulton R."/>
            <person name="Courtney L."/>
            <person name="Fronick C."/>
            <person name="O'Laughlin M."/>
            <person name="Godfrey J."/>
            <person name="Wilson R.M."/>
            <person name="Miner T."/>
            <person name="Farmer C."/>
            <person name="Delehaunty K."/>
            <person name="Cordes M."/>
            <person name="Minx P."/>
            <person name="Tomlinson C."/>
            <person name="Chen J."/>
            <person name="Wollam A."/>
            <person name="Pepin K.H."/>
            <person name="Bhonagiri V."/>
            <person name="Zhang X."/>
            <person name="Warren W."/>
            <person name="Mitreva M."/>
            <person name="Mardis E.R."/>
            <person name="Wilson R.K."/>
        </authorList>
    </citation>
    <scope>NUCLEOTIDE SEQUENCE [LARGE SCALE GENOMIC DNA]</scope>
    <source>
        <strain evidence="1 2">ATCC 29099</strain>
    </source>
</reference>
<gene>
    <name evidence="1" type="ORF">HMPREF0373_03061</name>
</gene>
<dbReference type="EMBL" id="AWVJ01000181">
    <property type="protein sequence ID" value="ERK41865.1"/>
    <property type="molecule type" value="Genomic_DNA"/>
</dbReference>
<proteinExistence type="predicted"/>
<accession>U2NUZ7</accession>
<dbReference type="PATRIC" id="fig|1256908.3.peg.2810"/>
<keyword evidence="2" id="KW-1185">Reference proteome</keyword>
<comment type="caution">
    <text evidence="1">The sequence shown here is derived from an EMBL/GenBank/DDBJ whole genome shotgun (WGS) entry which is preliminary data.</text>
</comment>
<evidence type="ECO:0000313" key="1">
    <source>
        <dbReference type="EMBL" id="ERK41865.1"/>
    </source>
</evidence>
<protein>
    <submittedName>
        <fullName evidence="1">Uncharacterized protein</fullName>
    </submittedName>
</protein>
<dbReference type="Proteomes" id="UP000016608">
    <property type="component" value="Unassembled WGS sequence"/>
</dbReference>
<dbReference type="HOGENOM" id="CLU_3233786_0_0_9"/>
<sequence length="43" mass="4859">MYDVKEGVFLKMSRKGVEEGRKCKKQALVQLFTKHGTSTAISK</sequence>
<dbReference type="AlphaFoldDB" id="U2NUZ7"/>